<proteinExistence type="predicted"/>
<organism evidence="1 2">
    <name type="scientific">Aldrovandia affinis</name>
    <dbReference type="NCBI Taxonomy" id="143900"/>
    <lineage>
        <taxon>Eukaryota</taxon>
        <taxon>Metazoa</taxon>
        <taxon>Chordata</taxon>
        <taxon>Craniata</taxon>
        <taxon>Vertebrata</taxon>
        <taxon>Euteleostomi</taxon>
        <taxon>Actinopterygii</taxon>
        <taxon>Neopterygii</taxon>
        <taxon>Teleostei</taxon>
        <taxon>Notacanthiformes</taxon>
        <taxon>Halosauridae</taxon>
        <taxon>Aldrovandia</taxon>
    </lineage>
</organism>
<keyword evidence="2" id="KW-1185">Reference proteome</keyword>
<protein>
    <submittedName>
        <fullName evidence="1">Uncharacterized protein</fullName>
    </submittedName>
</protein>
<sequence length="84" mass="9516">MKYRREAERPKGLCLVPWSPESCGTPRCRVLRASCFRWQSEEGAGSGNGRLTGLWGRDEDWCLHCPVLSHRLRGNMAVGERELG</sequence>
<dbReference type="Proteomes" id="UP001221898">
    <property type="component" value="Unassembled WGS sequence"/>
</dbReference>
<name>A0AAD7W8W6_9TELE</name>
<reference evidence="1" key="1">
    <citation type="journal article" date="2023" name="Science">
        <title>Genome structures resolve the early diversification of teleost fishes.</title>
        <authorList>
            <person name="Parey E."/>
            <person name="Louis A."/>
            <person name="Montfort J."/>
            <person name="Bouchez O."/>
            <person name="Roques C."/>
            <person name="Iampietro C."/>
            <person name="Lluch J."/>
            <person name="Castinel A."/>
            <person name="Donnadieu C."/>
            <person name="Desvignes T."/>
            <person name="Floi Bucao C."/>
            <person name="Jouanno E."/>
            <person name="Wen M."/>
            <person name="Mejri S."/>
            <person name="Dirks R."/>
            <person name="Jansen H."/>
            <person name="Henkel C."/>
            <person name="Chen W.J."/>
            <person name="Zahm M."/>
            <person name="Cabau C."/>
            <person name="Klopp C."/>
            <person name="Thompson A.W."/>
            <person name="Robinson-Rechavi M."/>
            <person name="Braasch I."/>
            <person name="Lecointre G."/>
            <person name="Bobe J."/>
            <person name="Postlethwait J.H."/>
            <person name="Berthelot C."/>
            <person name="Roest Crollius H."/>
            <person name="Guiguen Y."/>
        </authorList>
    </citation>
    <scope>NUCLEOTIDE SEQUENCE</scope>
    <source>
        <strain evidence="1">NC1722</strain>
    </source>
</reference>
<accession>A0AAD7W8W6</accession>
<dbReference type="AlphaFoldDB" id="A0AAD7W8W6"/>
<dbReference type="EMBL" id="JAINUG010000206">
    <property type="protein sequence ID" value="KAJ8387778.1"/>
    <property type="molecule type" value="Genomic_DNA"/>
</dbReference>
<evidence type="ECO:0000313" key="1">
    <source>
        <dbReference type="EMBL" id="KAJ8387778.1"/>
    </source>
</evidence>
<evidence type="ECO:0000313" key="2">
    <source>
        <dbReference type="Proteomes" id="UP001221898"/>
    </source>
</evidence>
<gene>
    <name evidence="1" type="ORF">AAFF_G00150790</name>
</gene>
<comment type="caution">
    <text evidence="1">The sequence shown here is derived from an EMBL/GenBank/DDBJ whole genome shotgun (WGS) entry which is preliminary data.</text>
</comment>